<dbReference type="PANTHER" id="PTHR10963">
    <property type="entry name" value="GLYCOSYL HYDROLASE-RELATED"/>
    <property type="match status" value="1"/>
</dbReference>
<evidence type="ECO:0000256" key="1">
    <source>
        <dbReference type="ARBA" id="ARBA00006865"/>
    </source>
</evidence>
<dbReference type="GO" id="GO:0004553">
    <property type="term" value="F:hydrolase activity, hydrolyzing O-glycosyl compounds"/>
    <property type="evidence" value="ECO:0007669"/>
    <property type="project" value="InterPro"/>
</dbReference>
<dbReference type="InterPro" id="IPR013320">
    <property type="entry name" value="ConA-like_dom_sf"/>
</dbReference>
<dbReference type="Gene3D" id="2.60.120.200">
    <property type="match status" value="1"/>
</dbReference>
<dbReference type="EMBL" id="VSSQ01026287">
    <property type="protein sequence ID" value="MPM74931.1"/>
    <property type="molecule type" value="Genomic_DNA"/>
</dbReference>
<gene>
    <name evidence="3" type="ORF">SDC9_121920</name>
</gene>
<protein>
    <recommendedName>
        <fullName evidence="2">GH16 domain-containing protein</fullName>
    </recommendedName>
</protein>
<proteinExistence type="inferred from homology"/>
<comment type="caution">
    <text evidence="3">The sequence shown here is derived from an EMBL/GenBank/DDBJ whole genome shotgun (WGS) entry which is preliminary data.</text>
</comment>
<dbReference type="SUPFAM" id="SSF49899">
    <property type="entry name" value="Concanavalin A-like lectins/glucanases"/>
    <property type="match status" value="1"/>
</dbReference>
<accession>A0A645CDE6</accession>
<dbReference type="AlphaFoldDB" id="A0A645CDE6"/>
<feature type="domain" description="GH16" evidence="2">
    <location>
        <begin position="82"/>
        <end position="314"/>
    </location>
</feature>
<dbReference type="GO" id="GO:0005975">
    <property type="term" value="P:carbohydrate metabolic process"/>
    <property type="evidence" value="ECO:0007669"/>
    <property type="project" value="InterPro"/>
</dbReference>
<dbReference type="PROSITE" id="PS51762">
    <property type="entry name" value="GH16_2"/>
    <property type="match status" value="1"/>
</dbReference>
<dbReference type="InterPro" id="IPR000757">
    <property type="entry name" value="Beta-glucanase-like"/>
</dbReference>
<reference evidence="3" key="1">
    <citation type="submission" date="2019-08" db="EMBL/GenBank/DDBJ databases">
        <authorList>
            <person name="Kucharzyk K."/>
            <person name="Murdoch R.W."/>
            <person name="Higgins S."/>
            <person name="Loffler F."/>
        </authorList>
    </citation>
    <scope>NUCLEOTIDE SEQUENCE</scope>
</reference>
<name>A0A645CDE6_9ZZZZ</name>
<dbReference type="PANTHER" id="PTHR10963:SF55">
    <property type="entry name" value="GLYCOSIDE HYDROLASE FAMILY 16 PROTEIN"/>
    <property type="match status" value="1"/>
</dbReference>
<comment type="similarity">
    <text evidence="1">Belongs to the glycosyl hydrolase 16 family.</text>
</comment>
<dbReference type="Pfam" id="PF00722">
    <property type="entry name" value="Glyco_hydro_16"/>
    <property type="match status" value="1"/>
</dbReference>
<sequence>MNLFWKKIFGRLTPTAKYEKQELDFLASSEKNKSLRYSTALTEYKKLYLSSKFSSPETRKQQQRRLAELRKHPDVVFFLKNSSKRNRPNRDAHLTFSDDFYGKHPEKTAWNFGFYHQNEKLLRDYSFQNEKQANNGGHNTTLNNGLLKIQTRREVSKSLAWHPTNGFSEKQFTYTSDVIQTAKTFKQHGGIFKAKIKCSGAIHHAFWLGSEKQQPHINIFHYNGKEIQMGFVNHNYGDGISIKGIDPSKYYIYTLEWTKDEMIWYINNLPVLRINHDIPRESMFLVFNSFIPETMTGGEGLLEVDWVRVYQYNQ</sequence>
<organism evidence="3">
    <name type="scientific">bioreactor metagenome</name>
    <dbReference type="NCBI Taxonomy" id="1076179"/>
    <lineage>
        <taxon>unclassified sequences</taxon>
        <taxon>metagenomes</taxon>
        <taxon>ecological metagenomes</taxon>
    </lineage>
</organism>
<evidence type="ECO:0000259" key="2">
    <source>
        <dbReference type="PROSITE" id="PS51762"/>
    </source>
</evidence>
<dbReference type="InterPro" id="IPR050546">
    <property type="entry name" value="Glycosyl_Hydrlase_16"/>
</dbReference>
<evidence type="ECO:0000313" key="3">
    <source>
        <dbReference type="EMBL" id="MPM74931.1"/>
    </source>
</evidence>